<sequence>MSLQIRGPSVLVNIGKQGGIAFSVRTRQAFQGNTIAPSLLKTSIGGLTSPANWSGATFNLNATALSEWNGSYGRVLLEKGAHQLKVGVTVKHLFGIGAAYLQGRDVNYEVLSSPAGGDSLLLVHDFQGAYGVANADAFRELDLLKTIGWLTGRNASGYGWGADVGVAYEYRPSSPIAEAGAPLPSDKSYRFRVGAALVDLGSVYYDKSSRSYPSIELHEAHVSQDDASNFYPTNFDNKLSDIMRLRRLSAQPSLRTGLPTVLNLDLDYHMRRSLYLNAAVSQGLRGHYAIGMRSFSYASLTPRLETRGLEVAVPLYMMNDYRNFATGFTLRFRSLRVGTNNVMGFFSKTNPYGMSCYVEGSLLEFEKGKSSKRGRHSKRRQVLTPP</sequence>
<evidence type="ECO:0000313" key="2">
    <source>
        <dbReference type="EMBL" id="NRT20076.1"/>
    </source>
</evidence>
<evidence type="ECO:0000313" key="3">
    <source>
        <dbReference type="Proteomes" id="UP000779507"/>
    </source>
</evidence>
<feature type="domain" description="DUF5723" evidence="1">
    <location>
        <begin position="3"/>
        <end position="333"/>
    </location>
</feature>
<proteinExistence type="predicted"/>
<name>A0ABX2FUA6_9BACT</name>
<comment type="caution">
    <text evidence="2">The sequence shown here is derived from an EMBL/GenBank/DDBJ whole genome shotgun (WGS) entry which is preliminary data.</text>
</comment>
<protein>
    <recommendedName>
        <fullName evidence="1">DUF5723 domain-containing protein</fullName>
    </recommendedName>
</protein>
<keyword evidence="3" id="KW-1185">Reference proteome</keyword>
<dbReference type="InterPro" id="IPR043781">
    <property type="entry name" value="DUF5723"/>
</dbReference>
<accession>A0ABX2FUA6</accession>
<organism evidence="2 3">
    <name type="scientific">Hymenobacter caeli</name>
    <dbReference type="NCBI Taxonomy" id="2735894"/>
    <lineage>
        <taxon>Bacteria</taxon>
        <taxon>Pseudomonadati</taxon>
        <taxon>Bacteroidota</taxon>
        <taxon>Cytophagia</taxon>
        <taxon>Cytophagales</taxon>
        <taxon>Hymenobacteraceae</taxon>
        <taxon>Hymenobacter</taxon>
    </lineage>
</organism>
<gene>
    <name evidence="2" type="ORF">HNP98_002915</name>
</gene>
<dbReference type="Pfam" id="PF18990">
    <property type="entry name" value="DUF5723"/>
    <property type="match status" value="1"/>
</dbReference>
<evidence type="ECO:0000259" key="1">
    <source>
        <dbReference type="Pfam" id="PF18990"/>
    </source>
</evidence>
<dbReference type="Proteomes" id="UP000779507">
    <property type="component" value="Unassembled WGS sequence"/>
</dbReference>
<dbReference type="EMBL" id="JABSNP010000014">
    <property type="protein sequence ID" value="NRT20076.1"/>
    <property type="molecule type" value="Genomic_DNA"/>
</dbReference>
<reference evidence="2 3" key="1">
    <citation type="submission" date="2020-05" db="EMBL/GenBank/DDBJ databases">
        <title>Genomic Encyclopedia of Type Strains, Phase IV (KMG-V): Genome sequencing to study the core and pangenomes of soil and plant-associated prokaryotes.</title>
        <authorList>
            <person name="Whitman W."/>
        </authorList>
    </citation>
    <scope>NUCLEOTIDE SEQUENCE [LARGE SCALE GENOMIC DNA]</scope>
    <source>
        <strain evidence="2 3">9A</strain>
    </source>
</reference>